<evidence type="ECO:0000256" key="5">
    <source>
        <dbReference type="ARBA" id="ARBA00023136"/>
    </source>
</evidence>
<evidence type="ECO:0000256" key="3">
    <source>
        <dbReference type="ARBA" id="ARBA00022692"/>
    </source>
</evidence>
<comment type="caution">
    <text evidence="8">The sequence shown here is derived from an EMBL/GenBank/DDBJ whole genome shotgun (WGS) entry which is preliminary data.</text>
</comment>
<dbReference type="GO" id="GO:0005886">
    <property type="term" value="C:plasma membrane"/>
    <property type="evidence" value="ECO:0007669"/>
    <property type="project" value="UniProtKB-SubCell"/>
</dbReference>
<dbReference type="AlphaFoldDB" id="A0A2H0LVP3"/>
<feature type="transmembrane region" description="Helical" evidence="6">
    <location>
        <begin position="6"/>
        <end position="28"/>
    </location>
</feature>
<gene>
    <name evidence="8" type="ORF">COV72_08180</name>
</gene>
<comment type="subcellular location">
    <subcellularLocation>
        <location evidence="1">Cell membrane</location>
        <topology evidence="1">Multi-pass membrane protein</topology>
    </subcellularLocation>
</comment>
<keyword evidence="4 6" id="KW-1133">Transmembrane helix</keyword>
<sequence length="294" mass="33708">MNMQNMILYYMFLTLVFGSVFLVINQIVSQKQELFLRLPLDEVAQRKKKDKQREAAKILKVLSPLGKKLLPYIKQKKTERALKSGGSWLTVPEFVAFKILTTFFGFVCGAIISSREPMYITFFVFCGFMYPDFWLKQKISARHSLIRQDLPNVIDLLNLCVNAGVDFMLAVHKVIKEFKPCPLRDELSEVWRESQIGRSRREALRGLAWRVNLAEVTSFVRTLIQTDKMGAPMGEALRIQAEEIRVRRFQHGEAQAAKAPIKLLIPLMLFIMPVVLVIIAGPIMLQFMRGGISI</sequence>
<dbReference type="EMBL" id="PCWA01000103">
    <property type="protein sequence ID" value="PIQ88468.1"/>
    <property type="molecule type" value="Genomic_DNA"/>
</dbReference>
<proteinExistence type="predicted"/>
<evidence type="ECO:0000256" key="1">
    <source>
        <dbReference type="ARBA" id="ARBA00004651"/>
    </source>
</evidence>
<accession>A0A2H0LVP3</accession>
<reference evidence="8 9" key="1">
    <citation type="submission" date="2017-09" db="EMBL/GenBank/DDBJ databases">
        <title>Depth-based differentiation of microbial function through sediment-hosted aquifers and enrichment of novel symbionts in the deep terrestrial subsurface.</title>
        <authorList>
            <person name="Probst A.J."/>
            <person name="Ladd B."/>
            <person name="Jarett J.K."/>
            <person name="Geller-Mcgrath D.E."/>
            <person name="Sieber C.M."/>
            <person name="Emerson J.B."/>
            <person name="Anantharaman K."/>
            <person name="Thomas B.C."/>
            <person name="Malmstrom R."/>
            <person name="Stieglmeier M."/>
            <person name="Klingl A."/>
            <person name="Woyke T."/>
            <person name="Ryan C.M."/>
            <person name="Banfield J.F."/>
        </authorList>
    </citation>
    <scope>NUCLEOTIDE SEQUENCE [LARGE SCALE GENOMIC DNA]</scope>
    <source>
        <strain evidence="8">CG11_big_fil_rev_8_21_14_0_20_42_13</strain>
    </source>
</reference>
<dbReference type="Pfam" id="PF00482">
    <property type="entry name" value="T2SSF"/>
    <property type="match status" value="1"/>
</dbReference>
<evidence type="ECO:0000256" key="4">
    <source>
        <dbReference type="ARBA" id="ARBA00022989"/>
    </source>
</evidence>
<name>A0A2H0LVP3_9BACT</name>
<evidence type="ECO:0000256" key="6">
    <source>
        <dbReference type="SAM" id="Phobius"/>
    </source>
</evidence>
<feature type="domain" description="Type II secretion system protein GspF" evidence="7">
    <location>
        <begin position="154"/>
        <end position="279"/>
    </location>
</feature>
<evidence type="ECO:0000256" key="2">
    <source>
        <dbReference type="ARBA" id="ARBA00022475"/>
    </source>
</evidence>
<protein>
    <recommendedName>
        <fullName evidence="7">Type II secretion system protein GspF domain-containing protein</fullName>
    </recommendedName>
</protein>
<feature type="transmembrane region" description="Helical" evidence="6">
    <location>
        <begin position="263"/>
        <end position="285"/>
    </location>
</feature>
<dbReference type="Proteomes" id="UP000229641">
    <property type="component" value="Unassembled WGS sequence"/>
</dbReference>
<dbReference type="PANTHER" id="PTHR35007:SF2">
    <property type="entry name" value="PILUS ASSEMBLE PROTEIN"/>
    <property type="match status" value="1"/>
</dbReference>
<organism evidence="8 9">
    <name type="scientific">Candidatus Ghiorseimicrobium undicola</name>
    <dbReference type="NCBI Taxonomy" id="1974746"/>
    <lineage>
        <taxon>Bacteria</taxon>
        <taxon>Pseudomonadati</taxon>
        <taxon>Candidatus Omnitrophota</taxon>
        <taxon>Candidatus Ghiorseimicrobium</taxon>
    </lineage>
</organism>
<evidence type="ECO:0000313" key="9">
    <source>
        <dbReference type="Proteomes" id="UP000229641"/>
    </source>
</evidence>
<dbReference type="InterPro" id="IPR018076">
    <property type="entry name" value="T2SS_GspF_dom"/>
</dbReference>
<evidence type="ECO:0000259" key="7">
    <source>
        <dbReference type="Pfam" id="PF00482"/>
    </source>
</evidence>
<dbReference type="PANTHER" id="PTHR35007">
    <property type="entry name" value="INTEGRAL MEMBRANE PROTEIN-RELATED"/>
    <property type="match status" value="1"/>
</dbReference>
<keyword evidence="3 6" id="KW-0812">Transmembrane</keyword>
<keyword evidence="2" id="KW-1003">Cell membrane</keyword>
<evidence type="ECO:0000313" key="8">
    <source>
        <dbReference type="EMBL" id="PIQ88468.1"/>
    </source>
</evidence>
<feature type="transmembrane region" description="Helical" evidence="6">
    <location>
        <begin position="86"/>
        <end position="112"/>
    </location>
</feature>
<keyword evidence="5 6" id="KW-0472">Membrane</keyword>